<dbReference type="Proteomes" id="UP001497382">
    <property type="component" value="Unassembled WGS sequence"/>
</dbReference>
<comment type="caution">
    <text evidence="1">The sequence shown here is derived from an EMBL/GenBank/DDBJ whole genome shotgun (WGS) entry which is preliminary data.</text>
</comment>
<proteinExistence type="predicted"/>
<evidence type="ECO:0000313" key="1">
    <source>
        <dbReference type="EMBL" id="CAL1274188.1"/>
    </source>
</evidence>
<gene>
    <name evidence="1" type="ORF">LARSCL_LOCUS7339</name>
</gene>
<dbReference type="EMBL" id="CAXIEN010000075">
    <property type="protein sequence ID" value="CAL1274188.1"/>
    <property type="molecule type" value="Genomic_DNA"/>
</dbReference>
<dbReference type="AlphaFoldDB" id="A0AAV1ZQQ3"/>
<organism evidence="1 2">
    <name type="scientific">Larinioides sclopetarius</name>
    <dbReference type="NCBI Taxonomy" id="280406"/>
    <lineage>
        <taxon>Eukaryota</taxon>
        <taxon>Metazoa</taxon>
        <taxon>Ecdysozoa</taxon>
        <taxon>Arthropoda</taxon>
        <taxon>Chelicerata</taxon>
        <taxon>Arachnida</taxon>
        <taxon>Araneae</taxon>
        <taxon>Araneomorphae</taxon>
        <taxon>Entelegynae</taxon>
        <taxon>Araneoidea</taxon>
        <taxon>Araneidae</taxon>
        <taxon>Larinioides</taxon>
    </lineage>
</organism>
<feature type="non-terminal residue" evidence="1">
    <location>
        <position position="72"/>
    </location>
</feature>
<name>A0AAV1ZQQ3_9ARAC</name>
<protein>
    <submittedName>
        <fullName evidence="1">Uncharacterized protein</fullName>
    </submittedName>
</protein>
<accession>A0AAV1ZQQ3</accession>
<sequence length="72" mass="8209">MMENIMRKIMSTEKDIIPLMFNCVSTKNKRLHETTNNSILLLINTFVSAGEKYDGQFTLEIFGSYSTVTLNA</sequence>
<evidence type="ECO:0000313" key="2">
    <source>
        <dbReference type="Proteomes" id="UP001497382"/>
    </source>
</evidence>
<keyword evidence="2" id="KW-1185">Reference proteome</keyword>
<reference evidence="1 2" key="1">
    <citation type="submission" date="2024-04" db="EMBL/GenBank/DDBJ databases">
        <authorList>
            <person name="Rising A."/>
            <person name="Reimegard J."/>
            <person name="Sonavane S."/>
            <person name="Akerstrom W."/>
            <person name="Nylinder S."/>
            <person name="Hedman E."/>
            <person name="Kallberg Y."/>
        </authorList>
    </citation>
    <scope>NUCLEOTIDE SEQUENCE [LARGE SCALE GENOMIC DNA]</scope>
</reference>